<evidence type="ECO:0000313" key="3">
    <source>
        <dbReference type="Proteomes" id="UP000661025"/>
    </source>
</evidence>
<comment type="caution">
    <text evidence="2">The sequence shown here is derived from an EMBL/GenBank/DDBJ whole genome shotgun (WGS) entry which is preliminary data.</text>
</comment>
<gene>
    <name evidence="2" type="ORF">IHE70_09535</name>
</gene>
<name>A0A927L1Y4_9ACTN</name>
<organism evidence="2 3">
    <name type="scientific">Streptomyces caniscabiei</name>
    <dbReference type="NCBI Taxonomy" id="2746961"/>
    <lineage>
        <taxon>Bacteria</taxon>
        <taxon>Bacillati</taxon>
        <taxon>Actinomycetota</taxon>
        <taxon>Actinomycetes</taxon>
        <taxon>Kitasatosporales</taxon>
        <taxon>Streptomycetaceae</taxon>
        <taxon>Streptomyces</taxon>
    </lineage>
</organism>
<dbReference type="Proteomes" id="UP000661025">
    <property type="component" value="Unassembled WGS sequence"/>
</dbReference>
<dbReference type="EMBL" id="JACYXT010000003">
    <property type="protein sequence ID" value="MBD9723483.1"/>
    <property type="molecule type" value="Genomic_DNA"/>
</dbReference>
<feature type="region of interest" description="Disordered" evidence="1">
    <location>
        <begin position="1"/>
        <end position="27"/>
    </location>
</feature>
<dbReference type="RefSeq" id="WP_192360374.1">
    <property type="nucleotide sequence ID" value="NZ_CP119182.1"/>
</dbReference>
<reference evidence="2" key="1">
    <citation type="submission" date="2020-09" db="EMBL/GenBank/DDBJ databases">
        <title>Streptomyces canutascabiei sp. nov., which causes potato common scab and is distributed across the world.</title>
        <authorList>
            <person name="Nguyen H.P."/>
            <person name="Weisberg A.J."/>
            <person name="Chang J.H."/>
            <person name="Clarke C.R."/>
        </authorList>
    </citation>
    <scope>NUCLEOTIDE SEQUENCE</scope>
    <source>
        <strain evidence="2">ID-01-6.2a</strain>
    </source>
</reference>
<protein>
    <submittedName>
        <fullName evidence="2">Uncharacterized protein</fullName>
    </submittedName>
</protein>
<sequence>MSTPYERLLTETIPTRPPPAIPMPRRVPAGHHWTAAERDAHWQALCEAVGAPREERPRLRAIRPAA</sequence>
<evidence type="ECO:0000256" key="1">
    <source>
        <dbReference type="SAM" id="MobiDB-lite"/>
    </source>
</evidence>
<dbReference type="GeneID" id="79933777"/>
<proteinExistence type="predicted"/>
<dbReference type="AlphaFoldDB" id="A0A927L1Y4"/>
<accession>A0A927L1Y4</accession>
<evidence type="ECO:0000313" key="2">
    <source>
        <dbReference type="EMBL" id="MBD9723483.1"/>
    </source>
</evidence>